<evidence type="ECO:0000313" key="2">
    <source>
        <dbReference type="EMBL" id="TYT61948.1"/>
    </source>
</evidence>
<evidence type="ECO:0000256" key="1">
    <source>
        <dbReference type="SAM" id="MobiDB-lite"/>
    </source>
</evidence>
<comment type="caution">
    <text evidence="2">The sequence shown here is derived from an EMBL/GenBank/DDBJ whole genome shotgun (WGS) entry which is preliminary data.</text>
</comment>
<dbReference type="AlphaFoldDB" id="A0A5D5AJ96"/>
<evidence type="ECO:0000313" key="3">
    <source>
        <dbReference type="Proteomes" id="UP000324104"/>
    </source>
</evidence>
<sequence length="72" mass="7819">MGLFEDLGRKVGKFTHEAKQAADEGTPYVCQNCGERFYTEQESCPECGGGAVVEREQPADESADDSSESDPE</sequence>
<protein>
    <submittedName>
        <fullName evidence="2">Zinc ribbon domain-containing protein</fullName>
    </submittedName>
</protein>
<organism evidence="2 3">
    <name type="scientific">Natrialba swarupiae</name>
    <dbReference type="NCBI Taxonomy" id="2448032"/>
    <lineage>
        <taxon>Archaea</taxon>
        <taxon>Methanobacteriati</taxon>
        <taxon>Methanobacteriota</taxon>
        <taxon>Stenosarchaea group</taxon>
        <taxon>Halobacteria</taxon>
        <taxon>Halobacteriales</taxon>
        <taxon>Natrialbaceae</taxon>
        <taxon>Natrialba</taxon>
    </lineage>
</organism>
<feature type="region of interest" description="Disordered" evidence="1">
    <location>
        <begin position="45"/>
        <end position="72"/>
    </location>
</feature>
<feature type="compositionally biased region" description="Acidic residues" evidence="1">
    <location>
        <begin position="59"/>
        <end position="72"/>
    </location>
</feature>
<dbReference type="EMBL" id="VTAW01000012">
    <property type="protein sequence ID" value="TYT61948.1"/>
    <property type="molecule type" value="Genomic_DNA"/>
</dbReference>
<keyword evidence="3" id="KW-1185">Reference proteome</keyword>
<dbReference type="Proteomes" id="UP000324104">
    <property type="component" value="Unassembled WGS sequence"/>
</dbReference>
<name>A0A5D5AJ96_9EURY</name>
<reference evidence="2 3" key="1">
    <citation type="submission" date="2019-08" db="EMBL/GenBank/DDBJ databases">
        <title>Archaea genome.</title>
        <authorList>
            <person name="Kajale S."/>
            <person name="Shouche Y."/>
            <person name="Deshpande N."/>
            <person name="Sharma A."/>
        </authorList>
    </citation>
    <scope>NUCLEOTIDE SEQUENCE [LARGE SCALE GENOMIC DNA]</scope>
    <source>
        <strain evidence="2 3">ESP3B_9</strain>
    </source>
</reference>
<gene>
    <name evidence="2" type="ORF">FYC77_10760</name>
</gene>
<dbReference type="RefSeq" id="WP_149081509.1">
    <property type="nucleotide sequence ID" value="NZ_VTAW01000012.1"/>
</dbReference>
<proteinExistence type="predicted"/>
<accession>A0A5D5AJ96</accession>